<dbReference type="RefSeq" id="XP_066720639.1">
    <property type="nucleotide sequence ID" value="XM_066852498.1"/>
</dbReference>
<proteinExistence type="predicted"/>
<comment type="caution">
    <text evidence="2">The sequence shown here is derived from an EMBL/GenBank/DDBJ whole genome shotgun (WGS) entry which is preliminary data.</text>
</comment>
<keyword evidence="1" id="KW-0472">Membrane</keyword>
<dbReference type="GeneID" id="92085561"/>
<keyword evidence="3" id="KW-1185">Reference proteome</keyword>
<protein>
    <submittedName>
        <fullName evidence="2">Uncharacterized protein</fullName>
    </submittedName>
</protein>
<gene>
    <name evidence="2" type="ORF">PG994_001089</name>
</gene>
<keyword evidence="1" id="KW-1133">Transmembrane helix</keyword>
<feature type="transmembrane region" description="Helical" evidence="1">
    <location>
        <begin position="209"/>
        <end position="228"/>
    </location>
</feature>
<evidence type="ECO:0000313" key="2">
    <source>
        <dbReference type="EMBL" id="KAK8086115.1"/>
    </source>
</evidence>
<reference evidence="2 3" key="1">
    <citation type="submission" date="2023-01" db="EMBL/GenBank/DDBJ databases">
        <title>Analysis of 21 Apiospora genomes using comparative genomics revels a genus with tremendous synthesis potential of carbohydrate active enzymes and secondary metabolites.</title>
        <authorList>
            <person name="Sorensen T."/>
        </authorList>
    </citation>
    <scope>NUCLEOTIDE SEQUENCE [LARGE SCALE GENOMIC DNA]</scope>
    <source>
        <strain evidence="2 3">CBS 135458</strain>
    </source>
</reference>
<sequence>MGPTRTDDILDLVQQVHAGKTRLEILVQLQAKGAGGTTTSTQAGAEESINLTLRLVSLMKFGAAMGEFIPHRCPHRCLVWEQGSLKEHLAGYFGKPPVLNCDRVRLPKSFHAWGIERIGGINICFTDNLADHLLLVDDDSRLMIFHHASFLEYQHEAMRELADGGAPDRALHVLARPAGHSEAGLRRRDDATPRTIAQWWHDRRNGVQWYTFWVAILVLILTTLLGVVQCVESALQVYKAYVPS</sequence>
<dbReference type="Proteomes" id="UP001480595">
    <property type="component" value="Unassembled WGS sequence"/>
</dbReference>
<keyword evidence="1" id="KW-0812">Transmembrane</keyword>
<dbReference type="EMBL" id="JAQQWL010000002">
    <property type="protein sequence ID" value="KAK8086115.1"/>
    <property type="molecule type" value="Genomic_DNA"/>
</dbReference>
<evidence type="ECO:0000256" key="1">
    <source>
        <dbReference type="SAM" id="Phobius"/>
    </source>
</evidence>
<evidence type="ECO:0000313" key="3">
    <source>
        <dbReference type="Proteomes" id="UP001480595"/>
    </source>
</evidence>
<organism evidence="2 3">
    <name type="scientific">Apiospora phragmitis</name>
    <dbReference type="NCBI Taxonomy" id="2905665"/>
    <lineage>
        <taxon>Eukaryota</taxon>
        <taxon>Fungi</taxon>
        <taxon>Dikarya</taxon>
        <taxon>Ascomycota</taxon>
        <taxon>Pezizomycotina</taxon>
        <taxon>Sordariomycetes</taxon>
        <taxon>Xylariomycetidae</taxon>
        <taxon>Amphisphaeriales</taxon>
        <taxon>Apiosporaceae</taxon>
        <taxon>Apiospora</taxon>
    </lineage>
</organism>
<name>A0ABR1WSK2_9PEZI</name>
<accession>A0ABR1WSK2</accession>